<dbReference type="InterPro" id="IPR052531">
    <property type="entry name" value="CarD-like_regulator"/>
</dbReference>
<sequence length="163" mass="19016">MFKEGDLVVYPAQGIGKIEGIQSTSVDGQKKDFYIMRILDNDMRIMVPVQNANHVGVRQLIEKKDVPKVFEILKRKEISVSASTWNKRYREYMEKVKSGSIFELAEVFRDLNLLKEDKNLSFGERKMLDTTKSLIVKEIALVENEKEEVIERRINECFASRRK</sequence>
<dbReference type="Pfam" id="PF02559">
    <property type="entry name" value="CarD_TRCF_RID"/>
    <property type="match status" value="1"/>
</dbReference>
<dbReference type="Pfam" id="PF21095">
    <property type="entry name" value="CarD_C"/>
    <property type="match status" value="1"/>
</dbReference>
<dbReference type="InterPro" id="IPR003711">
    <property type="entry name" value="CarD-like/TRCF_RID"/>
</dbReference>
<accession>A0A7C0WTX6</accession>
<dbReference type="Proteomes" id="UP000886355">
    <property type="component" value="Unassembled WGS sequence"/>
</dbReference>
<dbReference type="SUPFAM" id="SSF141259">
    <property type="entry name" value="CarD-like"/>
    <property type="match status" value="1"/>
</dbReference>
<dbReference type="PANTHER" id="PTHR38447">
    <property type="entry name" value="TRANSCRIPTION FACTOR YDEB-RELATED"/>
    <property type="match status" value="1"/>
</dbReference>
<proteinExistence type="predicted"/>
<comment type="caution">
    <text evidence="2">The sequence shown here is derived from an EMBL/GenBank/DDBJ whole genome shotgun (WGS) entry which is preliminary data.</text>
</comment>
<dbReference type="InterPro" id="IPR048792">
    <property type="entry name" value="CarD_C"/>
</dbReference>
<feature type="domain" description="CarD-like/TRCF RNAP-interacting" evidence="1">
    <location>
        <begin position="1"/>
        <end position="112"/>
    </location>
</feature>
<evidence type="ECO:0000259" key="1">
    <source>
        <dbReference type="SMART" id="SM01058"/>
    </source>
</evidence>
<organism evidence="2">
    <name type="scientific">Thermodesulforhabdus norvegica</name>
    <dbReference type="NCBI Taxonomy" id="39841"/>
    <lineage>
        <taxon>Bacteria</taxon>
        <taxon>Pseudomonadati</taxon>
        <taxon>Thermodesulfobacteriota</taxon>
        <taxon>Syntrophobacteria</taxon>
        <taxon>Syntrophobacterales</taxon>
        <taxon>Thermodesulforhabdaceae</taxon>
        <taxon>Thermodesulforhabdus</taxon>
    </lineage>
</organism>
<protein>
    <submittedName>
        <fullName evidence="2">CarD family transcriptional regulator</fullName>
    </submittedName>
</protein>
<gene>
    <name evidence="2" type="ORF">ENG14_00650</name>
</gene>
<dbReference type="AlphaFoldDB" id="A0A7C0WTX6"/>
<dbReference type="EMBL" id="DQZW01000029">
    <property type="protein sequence ID" value="HDL89395.1"/>
    <property type="molecule type" value="Genomic_DNA"/>
</dbReference>
<evidence type="ECO:0000313" key="2">
    <source>
        <dbReference type="EMBL" id="HDL89395.1"/>
    </source>
</evidence>
<dbReference type="Gene3D" id="1.20.58.1290">
    <property type="entry name" value="CarD-like, C-terminal domain"/>
    <property type="match status" value="1"/>
</dbReference>
<dbReference type="Gene3D" id="2.40.10.170">
    <property type="match status" value="1"/>
</dbReference>
<reference evidence="2" key="1">
    <citation type="journal article" date="2020" name="mSystems">
        <title>Genome- and Community-Level Interaction Insights into Carbon Utilization and Element Cycling Functions of Hydrothermarchaeota in Hydrothermal Sediment.</title>
        <authorList>
            <person name="Zhou Z."/>
            <person name="Liu Y."/>
            <person name="Xu W."/>
            <person name="Pan J."/>
            <person name="Luo Z.H."/>
            <person name="Li M."/>
        </authorList>
    </citation>
    <scope>NUCLEOTIDE SEQUENCE [LARGE SCALE GENOMIC DNA]</scope>
    <source>
        <strain evidence="2">HyVt-19</strain>
    </source>
</reference>
<dbReference type="SMART" id="SM01058">
    <property type="entry name" value="CarD_TRCF"/>
    <property type="match status" value="1"/>
</dbReference>
<dbReference type="InterPro" id="IPR042215">
    <property type="entry name" value="CarD-like_C"/>
</dbReference>
<name>A0A7C0WTX6_9BACT</name>
<dbReference type="GO" id="GO:0009303">
    <property type="term" value="P:rRNA transcription"/>
    <property type="evidence" value="ECO:0007669"/>
    <property type="project" value="TreeGrafter"/>
</dbReference>
<dbReference type="InterPro" id="IPR036101">
    <property type="entry name" value="CarD-like/TRCF_RID_sf"/>
</dbReference>
<dbReference type="PANTHER" id="PTHR38447:SF1">
    <property type="entry name" value="RNA POLYMERASE-BINDING TRANSCRIPTION FACTOR CARD"/>
    <property type="match status" value="1"/>
</dbReference>